<feature type="transmembrane region" description="Helical" evidence="13">
    <location>
        <begin position="1398"/>
        <end position="1419"/>
    </location>
</feature>
<evidence type="ECO:0000256" key="6">
    <source>
        <dbReference type="ARBA" id="ARBA00022741"/>
    </source>
</evidence>
<dbReference type="GO" id="GO:0005524">
    <property type="term" value="F:ATP binding"/>
    <property type="evidence" value="ECO:0007669"/>
    <property type="project" value="UniProtKB-KW"/>
</dbReference>
<keyword evidence="9 13" id="KW-0472">Membrane</keyword>
<feature type="domain" description="ABC transporter" evidence="14">
    <location>
        <begin position="1001"/>
        <end position="1232"/>
    </location>
</feature>
<dbReference type="RefSeq" id="XP_065650437.1">
    <property type="nucleotide sequence ID" value="XM_065794365.1"/>
</dbReference>
<proteinExistence type="inferred from homology"/>
<dbReference type="SUPFAM" id="SSF57492">
    <property type="entry name" value="Trefoil"/>
    <property type="match status" value="1"/>
</dbReference>
<dbReference type="PANTHER" id="PTHR19229:SF36">
    <property type="entry name" value="ATP-BINDING CASSETTE SUB-FAMILY A MEMBER 2"/>
    <property type="match status" value="1"/>
</dbReference>
<evidence type="ECO:0000259" key="15">
    <source>
        <dbReference type="PROSITE" id="PS51448"/>
    </source>
</evidence>
<keyword evidence="8 13" id="KW-1133">Transmembrane helix</keyword>
<feature type="transmembrane region" description="Helical" evidence="13">
    <location>
        <begin position="894"/>
        <end position="915"/>
    </location>
</feature>
<comment type="subcellular location">
    <subcellularLocation>
        <location evidence="1">Membrane</location>
        <topology evidence="1">Multi-pass membrane protein</topology>
    </subcellularLocation>
</comment>
<evidence type="ECO:0000256" key="10">
    <source>
        <dbReference type="ARBA" id="ARBA00023157"/>
    </source>
</evidence>
<comment type="similarity">
    <text evidence="2">Belongs to the ABC transporter superfamily. ABCA family.</text>
</comment>
<evidence type="ECO:0000313" key="17">
    <source>
        <dbReference type="RefSeq" id="XP_065650437.1"/>
    </source>
</evidence>
<feature type="disulfide bond" evidence="11">
    <location>
        <begin position="382"/>
        <end position="399"/>
    </location>
</feature>
<dbReference type="Pfam" id="PF23321">
    <property type="entry name" value="R1_ABCA1"/>
    <property type="match status" value="1"/>
</dbReference>
<dbReference type="Gene3D" id="4.10.110.10">
    <property type="entry name" value="Spasmolytic Protein, domain 1"/>
    <property type="match status" value="1"/>
</dbReference>
<keyword evidence="7 17" id="KW-0067">ATP-binding</keyword>
<evidence type="ECO:0000256" key="3">
    <source>
        <dbReference type="ARBA" id="ARBA00022448"/>
    </source>
</evidence>
<dbReference type="InterPro" id="IPR044913">
    <property type="entry name" value="P_trefoil_dom_sf"/>
</dbReference>
<feature type="compositionally biased region" description="Low complexity" evidence="12">
    <location>
        <begin position="336"/>
        <end position="346"/>
    </location>
</feature>
<protein>
    <submittedName>
        <fullName evidence="17">ATP-binding cassette sub-family A member 2 isoform X3</fullName>
    </submittedName>
</protein>
<feature type="transmembrane region" description="Helical" evidence="13">
    <location>
        <begin position="788"/>
        <end position="813"/>
    </location>
</feature>
<feature type="transmembrane region" description="Helical" evidence="13">
    <location>
        <begin position="1849"/>
        <end position="1871"/>
    </location>
</feature>
<keyword evidence="6" id="KW-0547">Nucleotide-binding</keyword>
<evidence type="ECO:0000256" key="8">
    <source>
        <dbReference type="ARBA" id="ARBA00022989"/>
    </source>
</evidence>
<feature type="disulfide bond" evidence="11">
    <location>
        <begin position="372"/>
        <end position="387"/>
    </location>
</feature>
<evidence type="ECO:0000313" key="16">
    <source>
        <dbReference type="Proteomes" id="UP001652625"/>
    </source>
</evidence>
<dbReference type="InterPro" id="IPR056264">
    <property type="entry name" value="R2_ABCA1-4-like"/>
</dbReference>
<dbReference type="CDD" id="cd03263">
    <property type="entry name" value="ABC_subfamily_A"/>
    <property type="match status" value="2"/>
</dbReference>
<dbReference type="Pfam" id="PF00088">
    <property type="entry name" value="Trefoil"/>
    <property type="match status" value="1"/>
</dbReference>
<evidence type="ECO:0000256" key="13">
    <source>
        <dbReference type="SAM" id="Phobius"/>
    </source>
</evidence>
<feature type="transmembrane region" description="Helical" evidence="13">
    <location>
        <begin position="1730"/>
        <end position="1748"/>
    </location>
</feature>
<reference evidence="17" key="1">
    <citation type="submission" date="2025-08" db="UniProtKB">
        <authorList>
            <consortium name="RefSeq"/>
        </authorList>
    </citation>
    <scope>IDENTIFICATION</scope>
</reference>
<feature type="transmembrane region" description="Helical" evidence="13">
    <location>
        <begin position="713"/>
        <end position="734"/>
    </location>
</feature>
<name>A0ABM4BMX2_HYDVU</name>
<dbReference type="Gene3D" id="3.40.50.300">
    <property type="entry name" value="P-loop containing nucleotide triphosphate hydrolases"/>
    <property type="match status" value="2"/>
</dbReference>
<dbReference type="CDD" id="cd00111">
    <property type="entry name" value="Trefoil"/>
    <property type="match status" value="1"/>
</dbReference>
<dbReference type="PROSITE" id="PS00211">
    <property type="entry name" value="ABC_TRANSPORTER_1"/>
    <property type="match status" value="1"/>
</dbReference>
<comment type="caution">
    <text evidence="11">Lacks conserved residue(s) required for the propagation of feature annotation.</text>
</comment>
<keyword evidence="5" id="KW-0677">Repeat</keyword>
<dbReference type="InterPro" id="IPR003593">
    <property type="entry name" value="AAA+_ATPase"/>
</dbReference>
<dbReference type="Proteomes" id="UP001652625">
    <property type="component" value="Chromosome 03"/>
</dbReference>
<keyword evidence="3" id="KW-0813">Transport</keyword>
<dbReference type="PROSITE" id="PS50893">
    <property type="entry name" value="ABC_TRANSPORTER_2"/>
    <property type="match status" value="2"/>
</dbReference>
<keyword evidence="4 13" id="KW-0812">Transmembrane</keyword>
<keyword evidence="10 11" id="KW-1015">Disulfide bond</keyword>
<sequence>MNFSEFWSKVFLLLWKNFSLRKRQILRNIVEILWPLGIFLILAAVRGRKAPIFVPANKGSIYFAPRALPSAGALPFVQSLFCNYKLDRFFTKPQDIPDISQTILYKLVHDFGPIVTNETNLRNIEVLSKELSSIFNDFINTSNIFNTTEFPIEKLFFNKDVAISLLTNITLENSTAQALLSSKIKIKETFLHLAGFDWNKLNPFNLMQDLKDHFCFNDTLGDILEFPVAVNKSLVVSDICNHFEQIVLLVFSKENEIRAVLRNSSQFQDFENMAVKMLTQLNALYSQIENVNITWLIKDFSQLIQPFKQSMGDSSKLFNIRYILCGGASPNISERQNQSNSDSNQSKKPLPLKGGGLSSSCNQIPPANRTDCGWGGISESQCYKLNCCFDSSIPATKFCFCPTNNVTSCCYKRRKLVETISLSSGYTPQMVDFLSMTLEGKILYAPNNNKTRNVIQKITAFITSITNPLSNQTDVKLFIEAVFNFTSELLKDRQYLDKINLLIPMTQSPLVKNILRFLQIYNITDKENNQFENTLSTIKMLINSTYLSDENIWMMRNITYLALQYYADISSALDCYDFTSFFVPFNTEEDLVNYAIKKNTTFLSSVVFLNLEETKPFPKKVAYKLRFNPDYTPTTSQVKSQYWKPGPGTTGPLSFWNYEYINFGFVFLQDMLDRTLIEILSNKTVYQPGVYVQQFPYPCYIEDMFISYLGRSMPLFMTIAWVYTIAMVVKSIVYEKEMRLKEVMKVMGLTDSIHWTAWFITSFVSMLLSIVVLVIVLKFGKILIYSDFSLVVFVMSIFASASIAMAFLISVFFSRANISAACGGIIYFFTYLPYVVTIYFEDGMTFNSLSAVSLLSTTSFGLGFKYISRWEEQGIGAQWANIFQSPSSNDKFSLGWAVNFMIIDFFIYSLMVWYFSKVFPGEYGIPKIWYFPFTKSYWFDDVKQKHLFVQSVHSHSKSGYNMMNDQTTSAVEGDADFNNTEVNFNRSEDFEKEPTDLPIGIHIKNLVKVYLRGNKCAVDNLNLKMYEGQVTALLGHNGAGKSTTMSILTGLFPPTSGTALVCGYDIVTNIEKIRKSLGICPQHNVLFDNLTVEEHMWFYGKLKGMSNEKLNAEVERFVVDVGLPKKRNELSRNLSGGMKRKLSVAMAFIANSKTVILDEPTSGVDPYSRRGIWDLILKHKQGRTILLSTHYMDEADVLGDRISIISNGKLKCNGSPLFLKRRFGRGYVLTILLDGDTIYPQSSFQLQNFISSFVPGALLDKTLNNELTFLLPSAARLTGEFENLFYHLEESMKTFGIQSYGVSDTSLEEKACDDEGYLHEDGPSMGDILSSSRMNHEQISLASFDSLSALTFSNNELLEPGINDFESDFIPSNCSLWLQQYKAVLTKRFYHAIRSRKGFFSQILLPAIFVVAAMCVSLIRPPRVAQPSLKLSTEMFSKPNYVVVDVSNYNNFSENLLKSYVEYPGPDGGCEKMKSCIHKKNPFHHNPNSSKLIQTLHCSCSTGKQKCVGNLPKTPMLLANNGDTFLDVSGYDINEYLLSTSDAYVKERYGGASFSQLKNRLPDLETSNFSWWNFASSFGVKQNVKVWYNLKGYHSLPVYINFMNNAILRANLPSTEDLSQYGITAYNHPMDLNQEQLQDEVLRQGLTNLFVAIFVILALAFVPASFLVYLVQDRASKCKHLQIVSGLNPVVYWVANYTWDMMNYLIPAFSCIFIFLMFNQQAYVSSQNFPVTLILLLLYGWSMTPLMYPMSFVFEVPSTAYIVMIQANLFVGIIGTIATFILEYIGDGDQELTNINHVLKQVLLIFPNFCMGRGLMELAGNQLKADVYKRFGLDSFKDPFAWEITGRNIFAMAVSGFFYFFFTLLCQYNFFKKPWVYPIKKDLHKRIIEEDVAREEHRIAKEESEGKKFILKALKLSKVYKDFMRKKKILAVNQLTFGVKEGECFGLLGVNGAGKTSTFKMLTGDINITDGDAFINNQSVSGHLTEVYRSMGYCPQFDAIDELLTGNELLLYFAQLRGLNMAESIKAANWAIHTLGLSQYKDKRCGDYSGGNKRKLSTAIALIGRPPLIFLDEPTTGMDPGARRFLWNVINSLLKAGKSVVITSHNMEECETLCSQIAIMVNGEFKCIGSPQHLRSKYGVGYIIIIRCYASSFETIDTFIKSSFANASLQDRHHNMLEYRIPSIALKLSDVFHKLEQLRKTESIDDYSITQTTLDQIFVNFARAQIESQQIIESDNMTLTSGMMMDDVSRRNVVI</sequence>
<dbReference type="InterPro" id="IPR026082">
    <property type="entry name" value="ABCA"/>
</dbReference>
<dbReference type="InterPro" id="IPR003439">
    <property type="entry name" value="ABC_transporter-like_ATP-bd"/>
</dbReference>
<dbReference type="PROSITE" id="PS51448">
    <property type="entry name" value="P_TREFOIL_2"/>
    <property type="match status" value="1"/>
</dbReference>
<evidence type="ECO:0000256" key="4">
    <source>
        <dbReference type="ARBA" id="ARBA00022692"/>
    </source>
</evidence>
<feature type="domain" description="P-type" evidence="15">
    <location>
        <begin position="359"/>
        <end position="403"/>
    </location>
</feature>
<feature type="transmembrane region" description="Helical" evidence="13">
    <location>
        <begin position="25"/>
        <end position="45"/>
    </location>
</feature>
<evidence type="ECO:0000256" key="2">
    <source>
        <dbReference type="ARBA" id="ARBA00008869"/>
    </source>
</evidence>
<feature type="domain" description="ABC transporter" evidence="14">
    <location>
        <begin position="1914"/>
        <end position="2147"/>
    </location>
</feature>
<evidence type="ECO:0000256" key="1">
    <source>
        <dbReference type="ARBA" id="ARBA00004141"/>
    </source>
</evidence>
<dbReference type="Pfam" id="PF12698">
    <property type="entry name" value="ABC2_membrane_3"/>
    <property type="match status" value="2"/>
</dbReference>
<dbReference type="PANTHER" id="PTHR19229">
    <property type="entry name" value="ATP-BINDING CASSETTE TRANSPORTER SUBFAMILY A ABCA"/>
    <property type="match status" value="1"/>
</dbReference>
<feature type="transmembrane region" description="Helical" evidence="13">
    <location>
        <begin position="1760"/>
        <end position="1786"/>
    </location>
</feature>
<dbReference type="InterPro" id="IPR027417">
    <property type="entry name" value="P-loop_NTPase"/>
</dbReference>
<keyword evidence="16" id="KW-1185">Reference proteome</keyword>
<dbReference type="InterPro" id="IPR013525">
    <property type="entry name" value="ABC2_TM"/>
</dbReference>
<evidence type="ECO:0000256" key="9">
    <source>
        <dbReference type="ARBA" id="ARBA00023136"/>
    </source>
</evidence>
<dbReference type="Pfam" id="PF00005">
    <property type="entry name" value="ABC_tran"/>
    <property type="match status" value="2"/>
</dbReference>
<organism evidence="16 17">
    <name type="scientific">Hydra vulgaris</name>
    <name type="common">Hydra</name>
    <name type="synonym">Hydra attenuata</name>
    <dbReference type="NCBI Taxonomy" id="6087"/>
    <lineage>
        <taxon>Eukaryota</taxon>
        <taxon>Metazoa</taxon>
        <taxon>Cnidaria</taxon>
        <taxon>Hydrozoa</taxon>
        <taxon>Hydroidolina</taxon>
        <taxon>Anthoathecata</taxon>
        <taxon>Aplanulata</taxon>
        <taxon>Hydridae</taxon>
        <taxon>Hydra</taxon>
    </lineage>
</organism>
<evidence type="ECO:0000256" key="7">
    <source>
        <dbReference type="ARBA" id="ARBA00022840"/>
    </source>
</evidence>
<feature type="transmembrane region" description="Helical" evidence="13">
    <location>
        <begin position="1649"/>
        <end position="1671"/>
    </location>
</feature>
<dbReference type="InterPro" id="IPR017871">
    <property type="entry name" value="ABC_transporter-like_CS"/>
</dbReference>
<dbReference type="GeneID" id="100214482"/>
<feature type="transmembrane region" description="Helical" evidence="13">
    <location>
        <begin position="1701"/>
        <end position="1718"/>
    </location>
</feature>
<evidence type="ECO:0000256" key="12">
    <source>
        <dbReference type="SAM" id="MobiDB-lite"/>
    </source>
</evidence>
<dbReference type="InterPro" id="IPR000519">
    <property type="entry name" value="P_trefoil_dom"/>
</dbReference>
<feature type="transmembrane region" description="Helical" evidence="13">
    <location>
        <begin position="755"/>
        <end position="776"/>
    </location>
</feature>
<evidence type="ECO:0000259" key="14">
    <source>
        <dbReference type="PROSITE" id="PS50893"/>
    </source>
</evidence>
<feature type="transmembrane region" description="Helical" evidence="13">
    <location>
        <begin position="820"/>
        <end position="840"/>
    </location>
</feature>
<evidence type="ECO:0000256" key="5">
    <source>
        <dbReference type="ARBA" id="ARBA00022737"/>
    </source>
</evidence>
<feature type="region of interest" description="Disordered" evidence="12">
    <location>
        <begin position="334"/>
        <end position="362"/>
    </location>
</feature>
<dbReference type="SMART" id="SM00018">
    <property type="entry name" value="PD"/>
    <property type="match status" value="1"/>
</dbReference>
<accession>A0ABM4BMX2</accession>
<dbReference type="SMART" id="SM00382">
    <property type="entry name" value="AAA"/>
    <property type="match status" value="2"/>
</dbReference>
<gene>
    <name evidence="17" type="primary">LOC100214482</name>
</gene>
<dbReference type="SUPFAM" id="SSF52540">
    <property type="entry name" value="P-loop containing nucleoside triphosphate hydrolases"/>
    <property type="match status" value="2"/>
</dbReference>
<evidence type="ECO:0000256" key="11">
    <source>
        <dbReference type="PROSITE-ProRule" id="PRU00779"/>
    </source>
</evidence>